<feature type="chain" id="PRO_5041245936" description="Tat pathway signal sequence" evidence="1">
    <location>
        <begin position="26"/>
        <end position="186"/>
    </location>
</feature>
<evidence type="ECO:0000313" key="2">
    <source>
        <dbReference type="EMBL" id="GJN64131.1"/>
    </source>
</evidence>
<proteinExistence type="predicted"/>
<feature type="signal peptide" evidence="1">
    <location>
        <begin position="1"/>
        <end position="25"/>
    </location>
</feature>
<dbReference type="PROSITE" id="PS51257">
    <property type="entry name" value="PROKAR_LIPOPROTEIN"/>
    <property type="match status" value="1"/>
</dbReference>
<gene>
    <name evidence="2" type="ORF">JCM17207_07560</name>
</gene>
<keyword evidence="1" id="KW-0732">Signal</keyword>
<organism evidence="2 3">
    <name type="scientific">Faecalibacterium gallinarum</name>
    <dbReference type="NCBI Taxonomy" id="2903556"/>
    <lineage>
        <taxon>Bacteria</taxon>
        <taxon>Bacillati</taxon>
        <taxon>Bacillota</taxon>
        <taxon>Clostridia</taxon>
        <taxon>Eubacteriales</taxon>
        <taxon>Oscillospiraceae</taxon>
        <taxon>Faecalibacterium</taxon>
    </lineage>
</organism>
<reference evidence="2" key="1">
    <citation type="journal article" date="2022" name="Int. J. Syst. Evol. Microbiol.">
        <title>Genome-based, phenotypic and chemotaxonomic classification of Faecalibacterium strains: proposal of three novel species Faecalibacterium duncaniae sp. nov., Faecalibacterium hattorii sp. nov. and Faecalibacterium gallinarum sp. nov. .</title>
        <authorList>
            <person name="Sakamoto M."/>
            <person name="Sakurai N."/>
            <person name="Tanno H."/>
            <person name="Iino T."/>
            <person name="Ohkuma M."/>
            <person name="Endo A."/>
        </authorList>
    </citation>
    <scope>NUCLEOTIDE SEQUENCE</scope>
    <source>
        <strain evidence="2">JCM 17207</strain>
    </source>
</reference>
<evidence type="ECO:0000256" key="1">
    <source>
        <dbReference type="SAM" id="SignalP"/>
    </source>
</evidence>
<dbReference type="Proteomes" id="UP001055185">
    <property type="component" value="Unassembled WGS sequence"/>
</dbReference>
<dbReference type="AlphaFoldDB" id="A0AA37IYY7"/>
<comment type="caution">
    <text evidence="2">The sequence shown here is derived from an EMBL/GenBank/DDBJ whole genome shotgun (WGS) entry which is preliminary data.</text>
</comment>
<dbReference type="EMBL" id="BQKV01000027">
    <property type="protein sequence ID" value="GJN64131.1"/>
    <property type="molecule type" value="Genomic_DNA"/>
</dbReference>
<evidence type="ECO:0000313" key="3">
    <source>
        <dbReference type="Proteomes" id="UP001055185"/>
    </source>
</evidence>
<keyword evidence="3" id="KW-1185">Reference proteome</keyword>
<accession>A0AA37IYY7</accession>
<name>A0AA37IYY7_9FIRM</name>
<sequence>MNQKMTRRVFLRRTAACSVVLAAWALGGCSRNIPVTYVLPDGERAIGGGVFQTQTLRVDSRTCTLRVTDCSVDNQRNLIVVSLTVVNDLEFALCFNNRGTAATRKGQLSLSAHTDGSPSEVTVLSSADGGLAGATDNLSGRMVEAGSSAQGKFYLRADNPSWASLTLAVQMNDGAGLKQAVFCLSR</sequence>
<protein>
    <recommendedName>
        <fullName evidence="4">Tat pathway signal sequence</fullName>
    </recommendedName>
</protein>
<evidence type="ECO:0008006" key="4">
    <source>
        <dbReference type="Google" id="ProtNLM"/>
    </source>
</evidence>